<organism evidence="2 3">
    <name type="scientific">Streptomyces noboritoensis</name>
    <dbReference type="NCBI Taxonomy" id="67337"/>
    <lineage>
        <taxon>Bacteria</taxon>
        <taxon>Bacillati</taxon>
        <taxon>Actinomycetota</taxon>
        <taxon>Actinomycetes</taxon>
        <taxon>Kitasatosporales</taxon>
        <taxon>Streptomycetaceae</taxon>
        <taxon>Streptomyces</taxon>
    </lineage>
</organism>
<evidence type="ECO:0000256" key="1">
    <source>
        <dbReference type="SAM" id="Phobius"/>
    </source>
</evidence>
<dbReference type="Proteomes" id="UP001589887">
    <property type="component" value="Unassembled WGS sequence"/>
</dbReference>
<reference evidence="2 3" key="1">
    <citation type="submission" date="2024-09" db="EMBL/GenBank/DDBJ databases">
        <authorList>
            <person name="Sun Q."/>
            <person name="Mori K."/>
        </authorList>
    </citation>
    <scope>NUCLEOTIDE SEQUENCE [LARGE SCALE GENOMIC DNA]</scope>
    <source>
        <strain evidence="2 3">JCM 4557</strain>
    </source>
</reference>
<protein>
    <recommendedName>
        <fullName evidence="4">Integral membrane protein</fullName>
    </recommendedName>
</protein>
<evidence type="ECO:0008006" key="4">
    <source>
        <dbReference type="Google" id="ProtNLM"/>
    </source>
</evidence>
<comment type="caution">
    <text evidence="2">The sequence shown here is derived from an EMBL/GenBank/DDBJ whole genome shotgun (WGS) entry which is preliminary data.</text>
</comment>
<sequence length="212" mass="24121">MRQLLRSMASGEPVKLRLSGYTFKGMTRLALVAEQFGYVYMDLHQDFEDQCAIMLLLPDRSEHAQARAAANWARYPHATDGRSLPPDEPEVRELLKARMITDLNRQYSTRHRALVLLIPSLAGTWELWSEFKPENRTFALLLAGGFFVLSSSLIILRIALAQRGSTKYTRRLEAAGYTAVTDRNGRRRYYPPGRHLPGPDSLMFSANELGDY</sequence>
<accession>A0ABV6TD06</accession>
<feature type="transmembrane region" description="Helical" evidence="1">
    <location>
        <begin position="137"/>
        <end position="160"/>
    </location>
</feature>
<name>A0ABV6TD06_9ACTN</name>
<dbReference type="EMBL" id="JBHMQV010000009">
    <property type="protein sequence ID" value="MFC0843693.1"/>
    <property type="molecule type" value="Genomic_DNA"/>
</dbReference>
<gene>
    <name evidence="2" type="ORF">ACFH04_08165</name>
</gene>
<keyword evidence="1" id="KW-0812">Transmembrane</keyword>
<keyword evidence="3" id="KW-1185">Reference proteome</keyword>
<keyword evidence="1" id="KW-0472">Membrane</keyword>
<dbReference type="RefSeq" id="WP_394317392.1">
    <property type="nucleotide sequence ID" value="NZ_JBHMQV010000009.1"/>
</dbReference>
<feature type="transmembrane region" description="Helical" evidence="1">
    <location>
        <begin position="113"/>
        <end position="131"/>
    </location>
</feature>
<evidence type="ECO:0000313" key="3">
    <source>
        <dbReference type="Proteomes" id="UP001589887"/>
    </source>
</evidence>
<keyword evidence="1" id="KW-1133">Transmembrane helix</keyword>
<evidence type="ECO:0000313" key="2">
    <source>
        <dbReference type="EMBL" id="MFC0843693.1"/>
    </source>
</evidence>
<proteinExistence type="predicted"/>